<gene>
    <name evidence="1" type="ORF">NKR23_g3492</name>
</gene>
<accession>A0AA38RZ77</accession>
<dbReference type="EMBL" id="JANBVO010000007">
    <property type="protein sequence ID" value="KAJ9150772.1"/>
    <property type="molecule type" value="Genomic_DNA"/>
</dbReference>
<keyword evidence="2" id="KW-1185">Reference proteome</keyword>
<reference evidence="1" key="1">
    <citation type="submission" date="2022-07" db="EMBL/GenBank/DDBJ databases">
        <title>Fungi with potential for degradation of polypropylene.</title>
        <authorList>
            <person name="Gostincar C."/>
        </authorList>
    </citation>
    <scope>NUCLEOTIDE SEQUENCE</scope>
    <source>
        <strain evidence="1">EXF-13308</strain>
    </source>
</reference>
<name>A0AA38RZ77_9PEZI</name>
<dbReference type="AlphaFoldDB" id="A0AA38RZ77"/>
<organism evidence="1 2">
    <name type="scientific">Pleurostoma richardsiae</name>
    <dbReference type="NCBI Taxonomy" id="41990"/>
    <lineage>
        <taxon>Eukaryota</taxon>
        <taxon>Fungi</taxon>
        <taxon>Dikarya</taxon>
        <taxon>Ascomycota</taxon>
        <taxon>Pezizomycotina</taxon>
        <taxon>Sordariomycetes</taxon>
        <taxon>Sordariomycetidae</taxon>
        <taxon>Calosphaeriales</taxon>
        <taxon>Pleurostomataceae</taxon>
        <taxon>Pleurostoma</taxon>
    </lineage>
</organism>
<dbReference type="Proteomes" id="UP001174694">
    <property type="component" value="Unassembled WGS sequence"/>
</dbReference>
<proteinExistence type="predicted"/>
<sequence length="140" mass="15491">MAPSERKVILAACQKARMYFSPDIAESMKNFDPLVDVPEYLGEYLESKVLFRLFQDHVETNRLPASVDDFLRSISPVFSNGYLKRFEALCGVFDNMVGDPEPSSAMSSSTSRGASDQKLSDAFMSNLSHIGGPKSVRGLE</sequence>
<protein>
    <submittedName>
        <fullName evidence="1">Uncharacterized protein</fullName>
    </submittedName>
</protein>
<evidence type="ECO:0000313" key="1">
    <source>
        <dbReference type="EMBL" id="KAJ9150772.1"/>
    </source>
</evidence>
<evidence type="ECO:0000313" key="2">
    <source>
        <dbReference type="Proteomes" id="UP001174694"/>
    </source>
</evidence>
<comment type="caution">
    <text evidence="1">The sequence shown here is derived from an EMBL/GenBank/DDBJ whole genome shotgun (WGS) entry which is preliminary data.</text>
</comment>